<dbReference type="PANTHER" id="PTHR11937">
    <property type="entry name" value="ACTIN"/>
    <property type="match status" value="1"/>
</dbReference>
<evidence type="ECO:0000313" key="4">
    <source>
        <dbReference type="Proteomes" id="UP000245884"/>
    </source>
</evidence>
<feature type="compositionally biased region" description="Basic and acidic residues" evidence="2">
    <location>
        <begin position="417"/>
        <end position="428"/>
    </location>
</feature>
<dbReference type="SUPFAM" id="SSF53067">
    <property type="entry name" value="Actin-like ATPase domain"/>
    <property type="match status" value="2"/>
</dbReference>
<evidence type="ECO:0000313" key="3">
    <source>
        <dbReference type="EMBL" id="PWN25648.1"/>
    </source>
</evidence>
<dbReference type="OrthoDB" id="7340501at2759"/>
<feature type="compositionally biased region" description="Acidic residues" evidence="2">
    <location>
        <begin position="557"/>
        <end position="568"/>
    </location>
</feature>
<dbReference type="SMART" id="SM00268">
    <property type="entry name" value="ACTIN"/>
    <property type="match status" value="1"/>
</dbReference>
<feature type="compositionally biased region" description="Basic and acidic residues" evidence="2">
    <location>
        <begin position="299"/>
        <end position="324"/>
    </location>
</feature>
<sequence>MLLSEQTATPLPDAPTSEQYLAGAAYRDKAPVVIDNGNSELRAGFASDYDPSSSSSSSSTSLPPLHFPPVVARYKDRKRSANILLVGPYVNMDHESKSKARTPNENGLLVAQDVLENVLDFTFARLGISSGGEEAEGNVEHPVAMTEQLCNPGYCRCLASELLFEAYGVPEVAYGLDSLFAAHANGVGPDGLVISSGQSTTTLVPMVGGRGVLASAKRLNWGGSAAADHLLRLLQLKYPAFPVRLSSQQASTLIETPGLFYAHPGGQDGDYAEHARRLSELKQLQAEGKTIQIPFTVPESRRGKELTDEEKAKREERKRESGRRLQELAQKNRLQKMMEKEEQLRTFAELKEYKNKERNSDWLKRLESAGYPSEEELIKAEKRIQSALKRSRRRDDGAADEGGAEEEAPPTFPLIDVPDHELSEESIKEKRRQRLLKAGYDARMRAKAEKREEKRAAEERRLKDEEERATNLKEWCRARRGEYEETIERIKERKRKRELLADRKSSVAQQRMKSITSLASEGKGGAGGTAGGGESSRGKRKRGAAAAAGGASRGEGGDDDFGADDEDWAIYRDIQGAEDSEDEEEDEQLLVTLEAKLLQYDAAFSRADTLAARLARKRALTRTFLGGTPEGEEDIAAAAAEKRKADRAKRAAQAGVAVTDLADEDDEEGGANGADSLEEKLAKQHQITLNVERARLTEVFFQPSMAGVDQAGLDDIGEMIVRGFEDEELGRRMVGNIFLTGRHTSYSGLPERLRNSLASLMPASWSSSISVRSAKDPRFDAWRGMAKWAREDRKEGWISRAEYDEMGGEYIKEHRFASAGW</sequence>
<protein>
    <submittedName>
        <fullName evidence="3">Actin-like ATPase domain-containing protein</fullName>
    </submittedName>
</protein>
<proteinExistence type="inferred from homology"/>
<accession>A0A316ULG7</accession>
<feature type="region of interest" description="Disordered" evidence="2">
    <location>
        <begin position="654"/>
        <end position="673"/>
    </location>
</feature>
<dbReference type="RefSeq" id="XP_025360260.1">
    <property type="nucleotide sequence ID" value="XM_025507426.1"/>
</dbReference>
<feature type="region of interest" description="Disordered" evidence="2">
    <location>
        <begin position="494"/>
        <end position="570"/>
    </location>
</feature>
<reference evidence="3 4" key="1">
    <citation type="journal article" date="2018" name="Mol. Biol. Evol.">
        <title>Broad Genomic Sampling Reveals a Smut Pathogenic Ancestry of the Fungal Clade Ustilaginomycotina.</title>
        <authorList>
            <person name="Kijpornyongpan T."/>
            <person name="Mondo S.J."/>
            <person name="Barry K."/>
            <person name="Sandor L."/>
            <person name="Lee J."/>
            <person name="Lipzen A."/>
            <person name="Pangilinan J."/>
            <person name="LaButti K."/>
            <person name="Hainaut M."/>
            <person name="Henrissat B."/>
            <person name="Grigoriev I.V."/>
            <person name="Spatafora J.W."/>
            <person name="Aime M.C."/>
        </authorList>
    </citation>
    <scope>NUCLEOTIDE SEQUENCE [LARGE SCALE GENOMIC DNA]</scope>
    <source>
        <strain evidence="3 4">MCA 5214</strain>
    </source>
</reference>
<feature type="region of interest" description="Disordered" evidence="2">
    <location>
        <begin position="297"/>
        <end position="324"/>
    </location>
</feature>
<dbReference type="FunFam" id="3.30.420.40:FF:000058">
    <property type="entry name" value="Putative actin-related protein 5"/>
    <property type="match status" value="1"/>
</dbReference>
<dbReference type="AlphaFoldDB" id="A0A316ULG7"/>
<dbReference type="EMBL" id="KZ819675">
    <property type="protein sequence ID" value="PWN25648.1"/>
    <property type="molecule type" value="Genomic_DNA"/>
</dbReference>
<gene>
    <name evidence="3" type="ORF">BDZ90DRAFT_243214</name>
</gene>
<keyword evidence="4" id="KW-1185">Reference proteome</keyword>
<dbReference type="Gene3D" id="3.30.420.40">
    <property type="match status" value="2"/>
</dbReference>
<feature type="compositionally biased region" description="Basic and acidic residues" evidence="2">
    <location>
        <begin position="440"/>
        <end position="470"/>
    </location>
</feature>
<dbReference type="GeneID" id="37029249"/>
<dbReference type="InterPro" id="IPR004000">
    <property type="entry name" value="Actin"/>
</dbReference>
<evidence type="ECO:0000256" key="1">
    <source>
        <dbReference type="RuleBase" id="RU000487"/>
    </source>
</evidence>
<feature type="compositionally biased region" description="Acidic residues" evidence="2">
    <location>
        <begin position="398"/>
        <end position="408"/>
    </location>
</feature>
<dbReference type="InterPro" id="IPR043129">
    <property type="entry name" value="ATPase_NBD"/>
</dbReference>
<dbReference type="Pfam" id="PF00022">
    <property type="entry name" value="Actin"/>
    <property type="match status" value="2"/>
</dbReference>
<dbReference type="Proteomes" id="UP000245884">
    <property type="component" value="Unassembled WGS sequence"/>
</dbReference>
<dbReference type="InterPro" id="IPR004001">
    <property type="entry name" value="Actin_CS"/>
</dbReference>
<feature type="region of interest" description="Disordered" evidence="2">
    <location>
        <begin position="386"/>
        <end position="470"/>
    </location>
</feature>
<dbReference type="STRING" id="1569628.A0A316ULG7"/>
<feature type="compositionally biased region" description="Polar residues" evidence="2">
    <location>
        <begin position="506"/>
        <end position="518"/>
    </location>
</feature>
<evidence type="ECO:0000256" key="2">
    <source>
        <dbReference type="SAM" id="MobiDB-lite"/>
    </source>
</evidence>
<feature type="compositionally biased region" description="Gly residues" evidence="2">
    <location>
        <begin position="522"/>
        <end position="535"/>
    </location>
</feature>
<comment type="similarity">
    <text evidence="1">Belongs to the actin family.</text>
</comment>
<name>A0A316ULG7_9BASI</name>
<organism evidence="3 4">
    <name type="scientific">Jaminaea rosea</name>
    <dbReference type="NCBI Taxonomy" id="1569628"/>
    <lineage>
        <taxon>Eukaryota</taxon>
        <taxon>Fungi</taxon>
        <taxon>Dikarya</taxon>
        <taxon>Basidiomycota</taxon>
        <taxon>Ustilaginomycotina</taxon>
        <taxon>Exobasidiomycetes</taxon>
        <taxon>Microstromatales</taxon>
        <taxon>Microstromatales incertae sedis</taxon>
        <taxon>Jaminaea</taxon>
    </lineage>
</organism>
<dbReference type="PROSITE" id="PS00432">
    <property type="entry name" value="ACTINS_2"/>
    <property type="match status" value="1"/>
</dbReference>